<accession>A0A5F8GBC4</accession>
<dbReference type="PANTHER" id="PTHR46767:SF1">
    <property type="entry name" value="LIM DOMAIN ONLY PROTEIN 7"/>
    <property type="match status" value="1"/>
</dbReference>
<dbReference type="InterPro" id="IPR001478">
    <property type="entry name" value="PDZ"/>
</dbReference>
<reference evidence="10 11" key="1">
    <citation type="journal article" date="2007" name="Nature">
        <title>Genome of the marsupial Monodelphis domestica reveals innovation in non-coding sequences.</title>
        <authorList>
            <person name="Mikkelsen T.S."/>
            <person name="Wakefield M.J."/>
            <person name="Aken B."/>
            <person name="Amemiya C.T."/>
            <person name="Chang J.L."/>
            <person name="Duke S."/>
            <person name="Garber M."/>
            <person name="Gentles A.J."/>
            <person name="Goodstadt L."/>
            <person name="Heger A."/>
            <person name="Jurka J."/>
            <person name="Kamal M."/>
            <person name="Mauceli E."/>
            <person name="Searle S.M."/>
            <person name="Sharpe T."/>
            <person name="Baker M.L."/>
            <person name="Batzer M.A."/>
            <person name="Benos P.V."/>
            <person name="Belov K."/>
            <person name="Clamp M."/>
            <person name="Cook A."/>
            <person name="Cuff J."/>
            <person name="Das R."/>
            <person name="Davidow L."/>
            <person name="Deakin J.E."/>
            <person name="Fazzari M.J."/>
            <person name="Glass J.L."/>
            <person name="Grabherr M."/>
            <person name="Greally J.M."/>
            <person name="Gu W."/>
            <person name="Hore T.A."/>
            <person name="Huttley G.A."/>
            <person name="Kleber M."/>
            <person name="Jirtle R.L."/>
            <person name="Koina E."/>
            <person name="Lee J.T."/>
            <person name="Mahony S."/>
            <person name="Marra M.A."/>
            <person name="Miller R.D."/>
            <person name="Nicholls R.D."/>
            <person name="Oda M."/>
            <person name="Papenfuss A.T."/>
            <person name="Parra Z.E."/>
            <person name="Pollock D.D."/>
            <person name="Ray D.A."/>
            <person name="Schein J.E."/>
            <person name="Speed T.P."/>
            <person name="Thompson K."/>
            <person name="VandeBerg J.L."/>
            <person name="Wade C.M."/>
            <person name="Walker J.A."/>
            <person name="Waters P.D."/>
            <person name="Webber C."/>
            <person name="Weidman J.R."/>
            <person name="Xie X."/>
            <person name="Zody M.C."/>
            <person name="Baldwin J."/>
            <person name="Abdouelleil A."/>
            <person name="Abdulkadir J."/>
            <person name="Abebe A."/>
            <person name="Abera B."/>
            <person name="Abreu J."/>
            <person name="Acer S.C."/>
            <person name="Aftuck L."/>
            <person name="Alexander A."/>
            <person name="An P."/>
            <person name="Anderson E."/>
            <person name="Anderson S."/>
            <person name="Arachi H."/>
            <person name="Azer M."/>
            <person name="Bachantsang P."/>
            <person name="Barry A."/>
            <person name="Bayul T."/>
            <person name="Berlin A."/>
            <person name="Bessette D."/>
            <person name="Bloom T."/>
            <person name="Bloom T."/>
            <person name="Boguslavskiy L."/>
            <person name="Bonnet C."/>
            <person name="Boukhgalter B."/>
            <person name="Bourzgui I."/>
            <person name="Brown A."/>
            <person name="Cahill P."/>
            <person name="Channer S."/>
            <person name="Cheshatsang Y."/>
            <person name="Chuda L."/>
            <person name="Citroen M."/>
            <person name="Collymore A."/>
            <person name="Cooke P."/>
            <person name="Costello M."/>
            <person name="D'Aco K."/>
            <person name="Daza R."/>
            <person name="De Haan G."/>
            <person name="DeGray S."/>
            <person name="DeMaso C."/>
            <person name="Dhargay N."/>
            <person name="Dooley K."/>
            <person name="Dooley E."/>
            <person name="Doricent M."/>
            <person name="Dorje P."/>
            <person name="Dorjee K."/>
            <person name="Dupes A."/>
            <person name="Elong R."/>
            <person name="Falk J."/>
            <person name="Farina A."/>
            <person name="Faro S."/>
            <person name="Ferguson D."/>
            <person name="Fisher S."/>
            <person name="Foley C.D."/>
            <person name="Franke A."/>
            <person name="Friedrich D."/>
            <person name="Gadbois L."/>
            <person name="Gearin G."/>
            <person name="Gearin C.R."/>
            <person name="Giannoukos G."/>
            <person name="Goode T."/>
            <person name="Graham J."/>
            <person name="Grandbois E."/>
            <person name="Grewal S."/>
            <person name="Gyaltsen K."/>
            <person name="Hafez N."/>
            <person name="Hagos B."/>
            <person name="Hall J."/>
            <person name="Henson C."/>
            <person name="Hollinger A."/>
            <person name="Honan T."/>
            <person name="Huard M.D."/>
            <person name="Hughes L."/>
            <person name="Hurhula B."/>
            <person name="Husby M.E."/>
            <person name="Kamat A."/>
            <person name="Kanga B."/>
            <person name="Kashin S."/>
            <person name="Khazanovich D."/>
            <person name="Kisner P."/>
            <person name="Lance K."/>
            <person name="Lara M."/>
            <person name="Lee W."/>
            <person name="Lennon N."/>
            <person name="Letendre F."/>
            <person name="LeVine R."/>
            <person name="Lipovsky A."/>
            <person name="Liu X."/>
            <person name="Liu J."/>
            <person name="Liu S."/>
            <person name="Lokyitsang T."/>
            <person name="Lokyitsang Y."/>
            <person name="Lubonja R."/>
            <person name="Lui A."/>
            <person name="MacDonald P."/>
            <person name="Magnisalis V."/>
            <person name="Maru K."/>
            <person name="Matthews C."/>
            <person name="McCusker W."/>
            <person name="McDonough S."/>
            <person name="Mehta T."/>
            <person name="Meldrim J."/>
            <person name="Meneus L."/>
            <person name="Mihai O."/>
            <person name="Mihalev A."/>
            <person name="Mihova T."/>
            <person name="Mittelman R."/>
            <person name="Mlenga V."/>
            <person name="Montmayeur A."/>
            <person name="Mulrain L."/>
            <person name="Navidi A."/>
            <person name="Naylor J."/>
            <person name="Negash T."/>
            <person name="Nguyen T."/>
            <person name="Nguyen N."/>
            <person name="Nicol R."/>
            <person name="Norbu C."/>
            <person name="Norbu N."/>
            <person name="Novod N."/>
            <person name="O'Neill B."/>
            <person name="Osman S."/>
            <person name="Markiewicz E."/>
            <person name="Oyono O.L."/>
            <person name="Patti C."/>
            <person name="Phunkhang P."/>
            <person name="Pierre F."/>
            <person name="Priest M."/>
            <person name="Raghuraman S."/>
            <person name="Rege F."/>
            <person name="Reyes R."/>
            <person name="Rise C."/>
            <person name="Rogov P."/>
            <person name="Ross K."/>
            <person name="Ryan E."/>
            <person name="Settipalli S."/>
            <person name="Shea T."/>
            <person name="Sherpa N."/>
            <person name="Shi L."/>
            <person name="Shih D."/>
            <person name="Sparrow T."/>
            <person name="Spaulding J."/>
            <person name="Stalker J."/>
            <person name="Stange-Thomann N."/>
            <person name="Stavropoulos S."/>
            <person name="Stone C."/>
            <person name="Strader C."/>
            <person name="Tesfaye S."/>
            <person name="Thomson T."/>
            <person name="Thoulutsang Y."/>
            <person name="Thoulutsang D."/>
            <person name="Topham K."/>
            <person name="Topping I."/>
            <person name="Tsamla T."/>
            <person name="Vassiliev H."/>
            <person name="Vo A."/>
            <person name="Wangchuk T."/>
            <person name="Wangdi T."/>
            <person name="Weiand M."/>
            <person name="Wilkinson J."/>
            <person name="Wilson A."/>
            <person name="Yadav S."/>
            <person name="Young G."/>
            <person name="Yu Q."/>
            <person name="Zembek L."/>
            <person name="Zhong D."/>
            <person name="Zimmer A."/>
            <person name="Zwirko Z."/>
            <person name="Jaffe D.B."/>
            <person name="Alvarez P."/>
            <person name="Brockman W."/>
            <person name="Butler J."/>
            <person name="Chin C."/>
            <person name="Gnerre S."/>
            <person name="MacCallum I."/>
            <person name="Graves J.A."/>
            <person name="Ponting C.P."/>
            <person name="Breen M."/>
            <person name="Samollow P.B."/>
            <person name="Lander E.S."/>
            <person name="Lindblad-Toh K."/>
        </authorList>
    </citation>
    <scope>NUCLEOTIDE SEQUENCE [LARGE SCALE GENOMIC DNA]</scope>
</reference>
<dbReference type="GeneID" id="100012301"/>
<dbReference type="SMART" id="SM00228">
    <property type="entry name" value="PDZ"/>
    <property type="match status" value="1"/>
</dbReference>
<dbReference type="PROSITE" id="PS50023">
    <property type="entry name" value="LIM_DOMAIN_2"/>
    <property type="match status" value="1"/>
</dbReference>
<feature type="region of interest" description="Disordered" evidence="6">
    <location>
        <begin position="260"/>
        <end position="293"/>
    </location>
</feature>
<name>A0A5F8GBC4_MONDO</name>
<feature type="compositionally biased region" description="Polar residues" evidence="6">
    <location>
        <begin position="482"/>
        <end position="491"/>
    </location>
</feature>
<feature type="compositionally biased region" description="Polar residues" evidence="6">
    <location>
        <begin position="1276"/>
        <end position="1306"/>
    </location>
</feature>
<keyword evidence="1 4" id="KW-0479">Metal-binding</keyword>
<dbReference type="GO" id="GO:0010604">
    <property type="term" value="P:positive regulation of macromolecule metabolic process"/>
    <property type="evidence" value="ECO:0007669"/>
    <property type="project" value="UniProtKB-ARBA"/>
</dbReference>
<feature type="region of interest" description="Disordered" evidence="6">
    <location>
        <begin position="1000"/>
        <end position="1089"/>
    </location>
</feature>
<proteinExistence type="predicted"/>
<reference evidence="10" key="3">
    <citation type="submission" date="2025-09" db="UniProtKB">
        <authorList>
            <consortium name="Ensembl"/>
        </authorList>
    </citation>
    <scope>IDENTIFICATION</scope>
</reference>
<dbReference type="PROSITE" id="PS00478">
    <property type="entry name" value="LIM_DOMAIN_1"/>
    <property type="match status" value="1"/>
</dbReference>
<organism evidence="10 11">
    <name type="scientific">Monodelphis domestica</name>
    <name type="common">Gray short-tailed opossum</name>
    <dbReference type="NCBI Taxonomy" id="13616"/>
    <lineage>
        <taxon>Eukaryota</taxon>
        <taxon>Metazoa</taxon>
        <taxon>Chordata</taxon>
        <taxon>Craniata</taxon>
        <taxon>Vertebrata</taxon>
        <taxon>Euteleostomi</taxon>
        <taxon>Mammalia</taxon>
        <taxon>Metatheria</taxon>
        <taxon>Didelphimorphia</taxon>
        <taxon>Didelphidae</taxon>
        <taxon>Monodelphis</taxon>
    </lineage>
</organism>
<dbReference type="FunFam" id="2.10.110.10:FF:000041">
    <property type="entry name" value="LIM and calponin homology domains 1"/>
    <property type="match status" value="1"/>
</dbReference>
<evidence type="ECO:0000259" key="9">
    <source>
        <dbReference type="PROSITE" id="PS50106"/>
    </source>
</evidence>
<feature type="domain" description="Calponin-homology (CH)" evidence="7">
    <location>
        <begin position="12"/>
        <end position="129"/>
    </location>
</feature>
<dbReference type="OrthoDB" id="15627at2759"/>
<dbReference type="GO" id="GO:0030155">
    <property type="term" value="P:regulation of cell adhesion"/>
    <property type="evidence" value="ECO:0007669"/>
    <property type="project" value="InterPro"/>
</dbReference>
<dbReference type="FunFam" id="1.10.418.10:FF:000038">
    <property type="entry name" value="LIM and calponin homology domains-containing protein 1"/>
    <property type="match status" value="1"/>
</dbReference>
<dbReference type="InterPro" id="IPR036034">
    <property type="entry name" value="PDZ_sf"/>
</dbReference>
<feature type="compositionally biased region" description="Polar residues" evidence="6">
    <location>
        <begin position="516"/>
        <end position="546"/>
    </location>
</feature>
<feature type="coiled-coil region" evidence="5">
    <location>
        <begin position="873"/>
        <end position="923"/>
    </location>
</feature>
<dbReference type="InterPro" id="IPR036872">
    <property type="entry name" value="CH_dom_sf"/>
</dbReference>
<feature type="compositionally biased region" description="Basic and acidic residues" evidence="6">
    <location>
        <begin position="370"/>
        <end position="406"/>
    </location>
</feature>
<dbReference type="InterPro" id="IPR031865">
    <property type="entry name" value="DUF4757"/>
</dbReference>
<dbReference type="SUPFAM" id="SSF50156">
    <property type="entry name" value="PDZ domain-like"/>
    <property type="match status" value="1"/>
</dbReference>
<dbReference type="Gene3D" id="1.10.418.10">
    <property type="entry name" value="Calponin-like domain"/>
    <property type="match status" value="1"/>
</dbReference>
<reference evidence="10" key="2">
    <citation type="submission" date="2025-08" db="UniProtKB">
        <authorList>
            <consortium name="Ensembl"/>
        </authorList>
    </citation>
    <scope>IDENTIFICATION</scope>
</reference>
<feature type="region of interest" description="Disordered" evidence="6">
    <location>
        <begin position="363"/>
        <end position="423"/>
    </location>
</feature>
<dbReference type="Bgee" id="ENSMODG00000001099">
    <property type="expression patterns" value="Expressed in heart and 20 other cell types or tissues"/>
</dbReference>
<keyword evidence="11" id="KW-1185">Reference proteome</keyword>
<evidence type="ECO:0000256" key="4">
    <source>
        <dbReference type="PROSITE-ProRule" id="PRU00125"/>
    </source>
</evidence>
<dbReference type="InterPro" id="IPR003096">
    <property type="entry name" value="SM22_calponin"/>
</dbReference>
<evidence type="ECO:0000256" key="5">
    <source>
        <dbReference type="SAM" id="Coils"/>
    </source>
</evidence>
<feature type="region of interest" description="Disordered" evidence="6">
    <location>
        <begin position="480"/>
        <end position="546"/>
    </location>
</feature>
<dbReference type="InterPro" id="IPR001715">
    <property type="entry name" value="CH_dom"/>
</dbReference>
<evidence type="ECO:0000256" key="6">
    <source>
        <dbReference type="SAM" id="MobiDB-lite"/>
    </source>
</evidence>
<feature type="region of interest" description="Disordered" evidence="6">
    <location>
        <begin position="954"/>
        <end position="975"/>
    </location>
</feature>
<dbReference type="GeneTree" id="ENSGT00950000183159"/>
<keyword evidence="3 4" id="KW-0440">LIM domain</keyword>
<dbReference type="GO" id="GO:0046872">
    <property type="term" value="F:metal ion binding"/>
    <property type="evidence" value="ECO:0007669"/>
    <property type="project" value="UniProtKB-KW"/>
</dbReference>
<sequence>MEGREDAESNCDVAFAEAQRWVEAVTEKNFENKDFRASLENGVLLCDLINKLKPGIIRKINRLSTPIAGLDNINVFLKACEKIGLKEAQLFHPGDLQDLSNRVTVKQEETDRRVKNVLITLYWLGRKAQSDPYYNGPYLNLKAFENLLGQALTKALEDSSSLKRSGRDSGYGDIWYTERGEFLSPSAYHKRDDSFDSLDSFGSRSFTSCSSDLTLKGGSEGCESDTDSELTFKMQDYNKDDMSYRRISVVEPKSALPFNRFLPNKSRQPTYVPAPLRKKRPDKNEDNRRSWASPVYTEADGTFSRLFQKISDENGSKSLSDITAEDVHSLRQLRYEEMQKIKSQLQEQDQQWQDDLAKWKNRRKSYTSDLQKKKEEREEIEKQSLERSERSAKTFREILQDRETRNQETNSHRQKTVDPESMYSSTDEIFNETKVFPAVTLTREGYQNEIREKEVTYGTESDKEDSSTLAKMEDYKTAEIQVPSQSLTEKQSSVSALSSNHSLNTQMGPARVSASLPRSYQKTDTSRLTSVVTPRPFGSQSRGISSLPRSYTMDDAWKYNGDIEITKRIPESSSGSFSKSDDSQLYSSSALKNVEEARENEKAVPSSTSLYLPISQERESFPKSEQSLISDPLPVSESFEGRTSSSPEPLRTKDQFSDMRIIMIHSPGNSDADFGFTVRWDFPGIIVQSVEAGSPAALSQLQVDDEIIAVNNTTFSNKDTDKWEEIMANARETGNLVVDVRRYGKNDWGKDQPSLPFIRHKTLNLTSMATKIIGSPETKWIDATSGVYSSDMTSNISIQSDFSESLQNSNIETKGINGISVENSSMEPKASEPISLKNLKRRSQFFEQGSSDSVVPDLPVPTINAPSRWAWDQEEERKRQEKWQKEQDRLLQEKYQREQEKLREEWQRAQQEAEKESSKYLNEEQMALNSNNISLTSREPTFANWETSWREEIYSSDREKTRAEEEERLHHEEQKRKLEEQLLLEKERKIKELEELEQKQRAEIEQQRRQAEIEQQRRQAEIEQQRRQAEIEQQRRQAEIEQQRRQAEIEEQRRMAEIEEQRRRAEIEEQKRRAEIEEQKRRAEKEKETSVQIYQYKRPVDPFEVTKRGDESTNLLPSDRNKSRSTTELDHTTSRNGSNKYLDRIGNSGYSQKGSRKEQITSEAEMERQQILQEMRKKTSLHNDNSWIRQRSSSVTKEPICLPGIMRRGESLDNLDSPRSNSWRQAPWMNQSAGFHTSSSVQDFSRPPPQIVSTSNRAYMRNPSSSFLPSSVGSLRTGTLSSAPSPAPRTQSPSTSQSGMQQRNRSVSGKRVCSYCNNILGKGAAMIIESLGLCYHLHCFKCVACQCDLGGSSSGAEVRIRNNELYCNECYLRFKSGQPTSM</sequence>
<feature type="compositionally biased region" description="Basic and acidic residues" evidence="6">
    <location>
        <begin position="1155"/>
        <end position="1167"/>
    </location>
</feature>
<dbReference type="Ensembl" id="ENSMODT00000080177.1">
    <property type="protein sequence ID" value="ENSMODP00000044704.1"/>
    <property type="gene ID" value="ENSMODG00000001099.4"/>
</dbReference>
<evidence type="ECO:0000256" key="3">
    <source>
        <dbReference type="ARBA" id="ARBA00023038"/>
    </source>
</evidence>
<feature type="region of interest" description="Disordered" evidence="6">
    <location>
        <begin position="1104"/>
        <end position="1167"/>
    </location>
</feature>
<dbReference type="PANTHER" id="PTHR46767">
    <property type="entry name" value="LIM DOMAIN ONLY PROTEIN 7"/>
    <property type="match status" value="1"/>
</dbReference>
<dbReference type="SUPFAM" id="SSF47576">
    <property type="entry name" value="Calponin-homology domain, CH-domain"/>
    <property type="match status" value="1"/>
</dbReference>
<dbReference type="GO" id="GO:0080090">
    <property type="term" value="P:regulation of primary metabolic process"/>
    <property type="evidence" value="ECO:0007669"/>
    <property type="project" value="UniProtKB-ARBA"/>
</dbReference>
<protein>
    <submittedName>
        <fullName evidence="10">LIM domain 7</fullName>
    </submittedName>
</protein>
<feature type="domain" description="LIM zinc-binding" evidence="8">
    <location>
        <begin position="1311"/>
        <end position="1377"/>
    </location>
</feature>
<feature type="compositionally biased region" description="Basic and acidic residues" evidence="6">
    <location>
        <begin position="1119"/>
        <end position="1133"/>
    </location>
</feature>
<evidence type="ECO:0000256" key="1">
    <source>
        <dbReference type="ARBA" id="ARBA00022723"/>
    </source>
</evidence>
<dbReference type="InterPro" id="IPR001781">
    <property type="entry name" value="Znf_LIM"/>
</dbReference>
<dbReference type="PROSITE" id="PS50021">
    <property type="entry name" value="CH"/>
    <property type="match status" value="1"/>
</dbReference>
<evidence type="ECO:0000256" key="2">
    <source>
        <dbReference type="ARBA" id="ARBA00022833"/>
    </source>
</evidence>
<dbReference type="InterPro" id="IPR029978">
    <property type="entry name" value="LMO-7"/>
</dbReference>
<evidence type="ECO:0000259" key="7">
    <source>
        <dbReference type="PROSITE" id="PS50021"/>
    </source>
</evidence>
<dbReference type="Gene3D" id="2.10.110.10">
    <property type="entry name" value="Cysteine Rich Protein"/>
    <property type="match status" value="1"/>
</dbReference>
<feature type="region of interest" description="Disordered" evidence="6">
    <location>
        <begin position="1234"/>
        <end position="1306"/>
    </location>
</feature>
<keyword evidence="5" id="KW-0175">Coiled coil</keyword>
<dbReference type="Gene3D" id="2.30.42.10">
    <property type="match status" value="1"/>
</dbReference>
<dbReference type="CDD" id="cd21277">
    <property type="entry name" value="CH_LMO7"/>
    <property type="match status" value="1"/>
</dbReference>
<dbReference type="PRINTS" id="PR00888">
    <property type="entry name" value="SM22CALPONIN"/>
</dbReference>
<dbReference type="Pfam" id="PF00412">
    <property type="entry name" value="LIM"/>
    <property type="match status" value="1"/>
</dbReference>
<dbReference type="Proteomes" id="UP000002280">
    <property type="component" value="Chromosome 7"/>
</dbReference>
<keyword evidence="2 4" id="KW-0862">Zinc</keyword>
<feature type="compositionally biased region" description="Polar residues" evidence="6">
    <location>
        <begin position="1234"/>
        <end position="1243"/>
    </location>
</feature>
<evidence type="ECO:0000313" key="10">
    <source>
        <dbReference type="Ensembl" id="ENSMODP00000044704.1"/>
    </source>
</evidence>
<dbReference type="SMART" id="SM00132">
    <property type="entry name" value="LIM"/>
    <property type="match status" value="1"/>
</dbReference>
<evidence type="ECO:0000313" key="11">
    <source>
        <dbReference type="Proteomes" id="UP000002280"/>
    </source>
</evidence>
<dbReference type="GO" id="GO:0023051">
    <property type="term" value="P:regulation of signaling"/>
    <property type="evidence" value="ECO:0007669"/>
    <property type="project" value="InterPro"/>
</dbReference>
<dbReference type="Pfam" id="PF00595">
    <property type="entry name" value="PDZ"/>
    <property type="match status" value="1"/>
</dbReference>
<feature type="domain" description="PDZ" evidence="9">
    <location>
        <begin position="661"/>
        <end position="742"/>
    </location>
</feature>
<feature type="region of interest" description="Disordered" evidence="6">
    <location>
        <begin position="847"/>
        <end position="873"/>
    </location>
</feature>
<dbReference type="CTD" id="4008"/>
<dbReference type="Pfam" id="PF15949">
    <property type="entry name" value="DUF4757"/>
    <property type="match status" value="1"/>
</dbReference>
<dbReference type="CDD" id="cd08368">
    <property type="entry name" value="LIM"/>
    <property type="match status" value="1"/>
</dbReference>
<dbReference type="Pfam" id="PF00307">
    <property type="entry name" value="CH"/>
    <property type="match status" value="1"/>
</dbReference>
<feature type="region of interest" description="Disordered" evidence="6">
    <location>
        <begin position="621"/>
        <end position="652"/>
    </location>
</feature>
<dbReference type="SMART" id="SM00033">
    <property type="entry name" value="CH"/>
    <property type="match status" value="1"/>
</dbReference>
<feature type="region of interest" description="Disordered" evidence="6">
    <location>
        <begin position="453"/>
        <end position="472"/>
    </location>
</feature>
<dbReference type="PROSITE" id="PS50106">
    <property type="entry name" value="PDZ"/>
    <property type="match status" value="1"/>
</dbReference>
<feature type="compositionally biased region" description="Low complexity" evidence="6">
    <location>
        <begin position="1263"/>
        <end position="1275"/>
    </location>
</feature>
<feature type="compositionally biased region" description="Low complexity" evidence="6">
    <location>
        <begin position="492"/>
        <end position="504"/>
    </location>
</feature>
<evidence type="ECO:0000259" key="8">
    <source>
        <dbReference type="PROSITE" id="PS50023"/>
    </source>
</evidence>
<gene>
    <name evidence="10" type="primary">LMO7</name>
</gene>